<reference evidence="1 2" key="1">
    <citation type="submission" date="2018-08" db="EMBL/GenBank/DDBJ databases">
        <title>A genome reference for cultivated species of the human gut microbiota.</title>
        <authorList>
            <person name="Zou Y."/>
            <person name="Xue W."/>
            <person name="Luo G."/>
        </authorList>
    </citation>
    <scope>NUCLEOTIDE SEQUENCE [LARGE SCALE GENOMIC DNA]</scope>
    <source>
        <strain evidence="1 2">AF36-11AT</strain>
    </source>
</reference>
<evidence type="ECO:0000313" key="1">
    <source>
        <dbReference type="EMBL" id="RGB73657.1"/>
    </source>
</evidence>
<proteinExistence type="predicted"/>
<sequence>MKKLHEVVPYPGSCSWTAPSGSRYTVTDEGPCYMVFRNGEFIGAIDGADDLDTFGQMNHFPG</sequence>
<dbReference type="AlphaFoldDB" id="A0A3E2TEM3"/>
<evidence type="ECO:0000313" key="2">
    <source>
        <dbReference type="Proteomes" id="UP000261140"/>
    </source>
</evidence>
<dbReference type="Proteomes" id="UP000261140">
    <property type="component" value="Unassembled WGS sequence"/>
</dbReference>
<gene>
    <name evidence="1" type="ORF">DWZ89_02395</name>
</gene>
<dbReference type="RefSeq" id="WP_117504329.1">
    <property type="nucleotide sequence ID" value="NZ_QVEQ01000001.1"/>
</dbReference>
<dbReference type="EMBL" id="QVEQ01000001">
    <property type="protein sequence ID" value="RGB73657.1"/>
    <property type="molecule type" value="Genomic_DNA"/>
</dbReference>
<name>A0A3E2TEM3_9FIRM</name>
<protein>
    <submittedName>
        <fullName evidence="1">Uncharacterized protein</fullName>
    </submittedName>
</protein>
<comment type="caution">
    <text evidence="1">The sequence shown here is derived from an EMBL/GenBank/DDBJ whole genome shotgun (WGS) entry which is preliminary data.</text>
</comment>
<accession>A0A3E2TEM3</accession>
<organism evidence="1 2">
    <name type="scientific">Faecalibacterium prausnitzii</name>
    <dbReference type="NCBI Taxonomy" id="853"/>
    <lineage>
        <taxon>Bacteria</taxon>
        <taxon>Bacillati</taxon>
        <taxon>Bacillota</taxon>
        <taxon>Clostridia</taxon>
        <taxon>Eubacteriales</taxon>
        <taxon>Oscillospiraceae</taxon>
        <taxon>Faecalibacterium</taxon>
    </lineage>
</organism>